<comment type="caution">
    <text evidence="17">The sequence shown here is derived from an EMBL/GenBank/DDBJ whole genome shotgun (WGS) entry which is preliminary data.</text>
</comment>
<feature type="transmembrane region" description="Helical" evidence="13">
    <location>
        <begin position="213"/>
        <end position="232"/>
    </location>
</feature>
<keyword evidence="6" id="KW-0645">Protease</keyword>
<keyword evidence="5" id="KW-0547">Nucleotide-binding</keyword>
<evidence type="ECO:0000256" key="6">
    <source>
        <dbReference type="ARBA" id="ARBA00022807"/>
    </source>
</evidence>
<dbReference type="PROSITE" id="PS50990">
    <property type="entry name" value="PEPTIDASE_C39"/>
    <property type="match status" value="1"/>
</dbReference>
<dbReference type="CDD" id="cd18569">
    <property type="entry name" value="ABC_6TM_NHLM_bacteriocin"/>
    <property type="match status" value="1"/>
</dbReference>
<evidence type="ECO:0000256" key="1">
    <source>
        <dbReference type="ARBA" id="ARBA00004651"/>
    </source>
</evidence>
<dbReference type="Gene3D" id="3.40.50.300">
    <property type="entry name" value="P-loop containing nucleotide triphosphate hydrolases"/>
    <property type="match status" value="2"/>
</dbReference>
<feature type="domain" description="ABC transporter" evidence="14">
    <location>
        <begin position="532"/>
        <end position="765"/>
    </location>
</feature>
<dbReference type="GO" id="GO:0140359">
    <property type="term" value="F:ABC-type transporter activity"/>
    <property type="evidence" value="ECO:0007669"/>
    <property type="project" value="InterPro"/>
</dbReference>
<keyword evidence="3" id="KW-1003">Cell membrane</keyword>
<evidence type="ECO:0000256" key="2">
    <source>
        <dbReference type="ARBA" id="ARBA00022448"/>
    </source>
</evidence>
<keyword evidence="6" id="KW-0378">Hydrolase</keyword>
<dbReference type="GO" id="GO:0043213">
    <property type="term" value="P:bacteriocin transport"/>
    <property type="evidence" value="ECO:0007669"/>
    <property type="project" value="UniProtKB-KW"/>
</dbReference>
<evidence type="ECO:0000259" key="16">
    <source>
        <dbReference type="PROSITE" id="PS50990"/>
    </source>
</evidence>
<dbReference type="InterPro" id="IPR036640">
    <property type="entry name" value="ABC1_TM_sf"/>
</dbReference>
<feature type="transmembrane region" description="Helical" evidence="13">
    <location>
        <begin position="1214"/>
        <end position="1230"/>
    </location>
</feature>
<dbReference type="InterPro" id="IPR022514">
    <property type="entry name" value="NHPM_micro_ABC1"/>
</dbReference>
<accession>A0A8J7HKL3</accession>
<keyword evidence="10 13" id="KW-0472">Membrane</keyword>
<feature type="transmembrane region" description="Helical" evidence="13">
    <location>
        <begin position="396"/>
        <end position="417"/>
    </location>
</feature>
<keyword evidence="7" id="KW-0067">ATP-binding</keyword>
<dbReference type="SMART" id="SM00382">
    <property type="entry name" value="AAA"/>
    <property type="match status" value="2"/>
</dbReference>
<proteinExistence type="predicted"/>
<evidence type="ECO:0000259" key="14">
    <source>
        <dbReference type="PROSITE" id="PS50893"/>
    </source>
</evidence>
<dbReference type="EMBL" id="JAECZC010000003">
    <property type="protein sequence ID" value="MBH8561298.1"/>
    <property type="molecule type" value="Genomic_DNA"/>
</dbReference>
<evidence type="ECO:0000259" key="15">
    <source>
        <dbReference type="PROSITE" id="PS50929"/>
    </source>
</evidence>
<keyword evidence="9 13" id="KW-1133">Transmembrane helix</keyword>
<dbReference type="Proteomes" id="UP000632766">
    <property type="component" value="Unassembled WGS sequence"/>
</dbReference>
<evidence type="ECO:0000256" key="8">
    <source>
        <dbReference type="ARBA" id="ARBA00022927"/>
    </source>
</evidence>
<evidence type="ECO:0000256" key="7">
    <source>
        <dbReference type="ARBA" id="ARBA00022840"/>
    </source>
</evidence>
<gene>
    <name evidence="17" type="ORF">I8748_03755</name>
</gene>
<feature type="transmembrane region" description="Helical" evidence="13">
    <location>
        <begin position="310"/>
        <end position="330"/>
    </location>
</feature>
<dbReference type="GO" id="GO:0005524">
    <property type="term" value="F:ATP binding"/>
    <property type="evidence" value="ECO:0007669"/>
    <property type="project" value="UniProtKB-KW"/>
</dbReference>
<keyword evidence="2" id="KW-0813">Transport</keyword>
<evidence type="ECO:0000256" key="9">
    <source>
        <dbReference type="ARBA" id="ARBA00022989"/>
    </source>
</evidence>
<dbReference type="Pfam" id="PF00664">
    <property type="entry name" value="ABC_membrane"/>
    <property type="match status" value="2"/>
</dbReference>
<keyword evidence="8" id="KW-0653">Protein transport</keyword>
<feature type="transmembrane region" description="Helical" evidence="13">
    <location>
        <begin position="1250"/>
        <end position="1268"/>
    </location>
</feature>
<evidence type="ECO:0000256" key="11">
    <source>
        <dbReference type="ARBA" id="ARBA00043264"/>
    </source>
</evidence>
<protein>
    <submittedName>
        <fullName evidence="17">NHLP family bacteriocin export ABC transporter peptidase/permease/ATPase subunit</fullName>
    </submittedName>
</protein>
<dbReference type="GO" id="GO:0005886">
    <property type="term" value="C:plasma membrane"/>
    <property type="evidence" value="ECO:0007669"/>
    <property type="project" value="UniProtKB-SubCell"/>
</dbReference>
<evidence type="ECO:0000256" key="3">
    <source>
        <dbReference type="ARBA" id="ARBA00022475"/>
    </source>
</evidence>
<evidence type="ECO:0000256" key="5">
    <source>
        <dbReference type="ARBA" id="ARBA00022741"/>
    </source>
</evidence>
<organism evidence="17 18">
    <name type="scientific">Amazonocrinis nigriterrae CENA67</name>
    <dbReference type="NCBI Taxonomy" id="2794033"/>
    <lineage>
        <taxon>Bacteria</taxon>
        <taxon>Bacillati</taxon>
        <taxon>Cyanobacteriota</taxon>
        <taxon>Cyanophyceae</taxon>
        <taxon>Nostocales</taxon>
        <taxon>Nostocaceae</taxon>
        <taxon>Amazonocrinis</taxon>
        <taxon>Amazonocrinis nigriterrae</taxon>
    </lineage>
</organism>
<dbReference type="PROSITE" id="PS00211">
    <property type="entry name" value="ABC_TRANSPORTER_1"/>
    <property type="match status" value="2"/>
</dbReference>
<feature type="transmembrane region" description="Helical" evidence="13">
    <location>
        <begin position="1353"/>
        <end position="1376"/>
    </location>
</feature>
<evidence type="ECO:0000256" key="4">
    <source>
        <dbReference type="ARBA" id="ARBA00022692"/>
    </source>
</evidence>
<dbReference type="SUPFAM" id="SSF52540">
    <property type="entry name" value="P-loop containing nucleoside triphosphate hydrolases"/>
    <property type="match status" value="2"/>
</dbReference>
<feature type="domain" description="ABC transmembrane type-1" evidence="15">
    <location>
        <begin position="1215"/>
        <end position="1502"/>
    </location>
</feature>
<evidence type="ECO:0000313" key="17">
    <source>
        <dbReference type="EMBL" id="MBH8561298.1"/>
    </source>
</evidence>
<dbReference type="CDD" id="cd02420">
    <property type="entry name" value="Peptidase_C39D"/>
    <property type="match status" value="1"/>
</dbReference>
<evidence type="ECO:0000313" key="18">
    <source>
        <dbReference type="Proteomes" id="UP000632766"/>
    </source>
</evidence>
<reference evidence="17 18" key="1">
    <citation type="journal article" date="2021" name="Int. J. Syst. Evol. Microbiol.">
        <title>Amazonocrinis nigriterrae gen. nov., sp. nov., Atlanticothrix silvestris gen. nov., sp. nov. and Dendronalium phyllosphericum gen. nov., sp. nov., nostocacean cyanobacteria from Brazilian environments.</title>
        <authorList>
            <person name="Alvarenga D.O."/>
            <person name="Andreote A.P.D."/>
            <person name="Branco L.H.Z."/>
            <person name="Delbaje E."/>
            <person name="Cruz R.B."/>
            <person name="Varani A.M."/>
            <person name="Fiore M.F."/>
        </authorList>
    </citation>
    <scope>NUCLEOTIDE SEQUENCE [LARGE SCALE GENOMIC DNA]</scope>
    <source>
        <strain evidence="17 18">CENA67</strain>
    </source>
</reference>
<dbReference type="GO" id="GO:0016887">
    <property type="term" value="F:ATP hydrolysis activity"/>
    <property type="evidence" value="ECO:0007669"/>
    <property type="project" value="InterPro"/>
</dbReference>
<dbReference type="Gene3D" id="1.20.1560.10">
    <property type="entry name" value="ABC transporter type 1, transmembrane domain"/>
    <property type="match status" value="2"/>
</dbReference>
<feature type="compositionally biased region" description="Basic and acidic residues" evidence="12">
    <location>
        <begin position="775"/>
        <end position="788"/>
    </location>
</feature>
<feature type="domain" description="ABC transporter" evidence="14">
    <location>
        <begin position="1534"/>
        <end position="1766"/>
    </location>
</feature>
<dbReference type="NCBIfam" id="TIGR03797">
    <property type="entry name" value="NHLM_micro_ABC2"/>
    <property type="match status" value="1"/>
</dbReference>
<keyword evidence="6" id="KW-0788">Thiol protease</keyword>
<dbReference type="InterPro" id="IPR017871">
    <property type="entry name" value="ABC_transporter-like_CS"/>
</dbReference>
<dbReference type="GO" id="GO:0034040">
    <property type="term" value="F:ATPase-coupled lipid transmembrane transporter activity"/>
    <property type="evidence" value="ECO:0007669"/>
    <property type="project" value="TreeGrafter"/>
</dbReference>
<dbReference type="Pfam" id="PF03412">
    <property type="entry name" value="Peptidase_C39"/>
    <property type="match status" value="1"/>
</dbReference>
<keyword evidence="4 13" id="KW-0812">Transmembrane</keyword>
<dbReference type="InterPro" id="IPR005074">
    <property type="entry name" value="Peptidase_C39"/>
</dbReference>
<feature type="transmembrane region" description="Helical" evidence="13">
    <location>
        <begin position="280"/>
        <end position="304"/>
    </location>
</feature>
<dbReference type="InterPro" id="IPR003593">
    <property type="entry name" value="AAA+_ATPase"/>
</dbReference>
<dbReference type="FunFam" id="3.40.50.300:FF:000299">
    <property type="entry name" value="ABC transporter ATP-binding protein/permease"/>
    <property type="match status" value="2"/>
</dbReference>
<comment type="subcellular location">
    <subcellularLocation>
        <location evidence="1">Cell membrane</location>
        <topology evidence="1">Multi-pass membrane protein</topology>
    </subcellularLocation>
</comment>
<keyword evidence="11" id="KW-0080">Bacteriocin transport</keyword>
<dbReference type="InterPro" id="IPR003439">
    <property type="entry name" value="ABC_transporter-like_ATP-bd"/>
</dbReference>
<dbReference type="InterPro" id="IPR039421">
    <property type="entry name" value="Type_1_exporter"/>
</dbReference>
<dbReference type="GO" id="GO:0006508">
    <property type="term" value="P:proteolysis"/>
    <property type="evidence" value="ECO:0007669"/>
    <property type="project" value="InterPro"/>
</dbReference>
<name>A0A8J7HKL3_9NOST</name>
<dbReference type="SUPFAM" id="SSF90123">
    <property type="entry name" value="ABC transporter transmembrane region"/>
    <property type="match status" value="2"/>
</dbReference>
<dbReference type="GO" id="GO:0008234">
    <property type="term" value="F:cysteine-type peptidase activity"/>
    <property type="evidence" value="ECO:0007669"/>
    <property type="project" value="UniProtKB-KW"/>
</dbReference>
<dbReference type="InterPro" id="IPR022515">
    <property type="entry name" value="NHPM_micro_ABC2"/>
</dbReference>
<dbReference type="PANTHER" id="PTHR24221:SF654">
    <property type="entry name" value="ATP-BINDING CASSETTE SUB-FAMILY B MEMBER 6"/>
    <property type="match status" value="1"/>
</dbReference>
<dbReference type="InterPro" id="IPR027417">
    <property type="entry name" value="P-loop_NTPase"/>
</dbReference>
<evidence type="ECO:0000256" key="12">
    <source>
        <dbReference type="SAM" id="MobiDB-lite"/>
    </source>
</evidence>
<feature type="domain" description="ABC transmembrane type-1" evidence="15">
    <location>
        <begin position="177"/>
        <end position="455"/>
    </location>
</feature>
<evidence type="ECO:0000256" key="10">
    <source>
        <dbReference type="ARBA" id="ARBA00023136"/>
    </source>
</evidence>
<dbReference type="PROSITE" id="PS50929">
    <property type="entry name" value="ABC_TM1F"/>
    <property type="match status" value="2"/>
</dbReference>
<dbReference type="InterPro" id="IPR011527">
    <property type="entry name" value="ABC1_TM_dom"/>
</dbReference>
<dbReference type="Pfam" id="PF00005">
    <property type="entry name" value="ABC_tran"/>
    <property type="match status" value="2"/>
</dbReference>
<dbReference type="PROSITE" id="PS50893">
    <property type="entry name" value="ABC_TRANSPORTER_2"/>
    <property type="match status" value="2"/>
</dbReference>
<feature type="region of interest" description="Disordered" evidence="12">
    <location>
        <begin position="766"/>
        <end position="788"/>
    </location>
</feature>
<evidence type="ECO:0000256" key="13">
    <source>
        <dbReference type="SAM" id="Phobius"/>
    </source>
</evidence>
<dbReference type="Gene3D" id="3.90.70.10">
    <property type="entry name" value="Cysteine proteinases"/>
    <property type="match status" value="1"/>
</dbReference>
<dbReference type="PANTHER" id="PTHR24221">
    <property type="entry name" value="ATP-BINDING CASSETTE SUB-FAMILY B"/>
    <property type="match status" value="1"/>
</dbReference>
<dbReference type="NCBIfam" id="TIGR03796">
    <property type="entry name" value="NHLM_micro_ABC1"/>
    <property type="match status" value="1"/>
</dbReference>
<feature type="transmembrane region" description="Helical" evidence="13">
    <location>
        <begin position="1437"/>
        <end position="1456"/>
    </location>
</feature>
<dbReference type="GO" id="GO:0015031">
    <property type="term" value="P:protein transport"/>
    <property type="evidence" value="ECO:0007669"/>
    <property type="project" value="UniProtKB-KW"/>
</dbReference>
<keyword evidence="18" id="KW-1185">Reference proteome</keyword>
<sequence length="1769" mass="193764">MLWRNLHSLLGHKGKRCRTPTLLQMEIVECGAAALGIILGYYNRIVPLTELRQACGVSRDGVSALNILKAARNYGLTAKSFKTNLAALSQIKCPFIVFWNFNHFLVVEGFGKQRVYLNDPASGRRTVSLEEFSGAYTGVVLVLEPGTEFQPGGRKPSTILALWSRLRGSVGALIYCVLAGFLLVIPGLAIPAFSQVFVDNILIQRRDEWLRPLILGMIFTAVLNGFLTLLQLQFLRQLKIKLSVGMKSKFLWHILRLPVSFYDQRFAGEISSRVQLNDSIANLLSGKLATTAIAAVSVLFYVMVMLQYDVVLTSIAIAFVAINLTALQWVRGQRVNANTKQIQEYGKVSGVAISGLQSMETLKASGLESDFFSRWAGYYAKAINTRQELEQSNQTLGILPSFLSAIASMLILAVGGLRVMDGAMSIGMLVAFQGMMQRFLQPVTNLVNLGSELQEMEGNLNRLDDVLRNPIDPQLEMGRWGDGEMGRWGAGEQGSRGAGEVRNYKFISSSPSSPSSPSSLHLHLPPKLQGYVELRNVTFGYSRVAPPLIENFNLSLKPGQRVALVGGSGSGKSTIAKLLCGLYEPWEGEICFDGKPREEIPRQVLANSISAVEQDILLFGGSVRDNLTLWDTTIPESHLVRACQDAALHDVILSLPGGYNADLLEGATNLSGGQRQRLEIARALVNNPTIVIMDEATSALDPETEKTVTRNLRLRGCSCIIVAHRLSTIRDCDEIIVLDRGKIAQRGTHEELRQVEGPYLQLIRSEEAGEQQSRGAEEQGRCKDEGDEGVKSVSSLSLFNFPGECYSLKSNESLLLDDLQTIWLVKSGQLGLFAIALNDGVPQTSRRYLFTTTAGQAMFATAPSLKGKQHQILAMSLEDTELVKVSRADFSRLFAHSEVAPHIENWICQLSTALAGITTPTTAKLPLGIRHFSLAKDQIFQPHQGDILWVQISQGRAKWMGFAEFSLTSACGMLPLAANMWFQADDTVEVKIANTSEIENIDSLLNGLSQLQTYFLNCIDLLQRQEINAEFLRFQARERLERQVMRETLTELASVLPKPKLNSSSGFSTSLYSGHPDETLLMAAGAVGKALGVEIRPPAASEDTKRVRDPVEAITRASRIRVRRIQLRNNWWQKDGGPMLAYTVEGKLPVALLPISHTRYELYAPQKQIRIPVDARIAEALATTAYAFYRPLPNKQLKTLDLLKFAVQGHYKELIVILLTGITVSLLGMLTPQATGILIDKAIPDANRGLLSQIAFGLVAAAFGAMLFQLAQGLATIRLETFADSSTQAAIWDRLLNLKPSFFRSFSVGDLNSRVTAISQIRQKLGNTVLKTIFSSLFSLLNLGLLFSYSVSLALVACLVALVNIAVTIISGILIVRKVRPLLEREGQIFGVMVQLINGVSKLRVAKAEARAFAYWGKQYTHQLKLMLSTQSIEDSVAVINQVLPVLTTAALFWFATSLIAQPQTLGGTGLSTGTFLAFNVAFGTFINGATSLSSTVVEVLQVLPLWQRAQPILQAELEVNSAQADPGKLSGRLLIDHISFRYRDDGPLTLDNVSIHAQPGEFIAIVGPSGSGKSTLLRLLLGFELPKSGRIYYDGQDLATLDVHAVRRQLGVVLQNSRLMSASIFENIASGAALTMEEAWQAAQMAGLADDIAAMPMGMHTVVSEGGSNLSGGQRQRLLIARALVLKPRILLFDEATSALDNRTQAIVSHSLQQMKVTRVAIAHRLSTIQNADRIYVLEGGKVVQQGSFSELANQPGLFAQLMRGQLL</sequence>
<feature type="domain" description="Peptidase C39" evidence="16">
    <location>
        <begin position="24"/>
        <end position="143"/>
    </location>
</feature>
<feature type="transmembrane region" description="Helical" evidence="13">
    <location>
        <begin position="172"/>
        <end position="193"/>
    </location>
</feature>